<feature type="transmembrane region" description="Helical" evidence="7">
    <location>
        <begin position="7"/>
        <end position="25"/>
    </location>
</feature>
<evidence type="ECO:0000256" key="2">
    <source>
        <dbReference type="ARBA" id="ARBA00022692"/>
    </source>
</evidence>
<evidence type="ECO:0000256" key="6">
    <source>
        <dbReference type="SAM" id="MobiDB-lite"/>
    </source>
</evidence>
<dbReference type="GO" id="GO:0016020">
    <property type="term" value="C:membrane"/>
    <property type="evidence" value="ECO:0007669"/>
    <property type="project" value="UniProtKB-SubCell"/>
</dbReference>
<dbReference type="EMBL" id="JAMQKB010000030">
    <property type="protein sequence ID" value="MDC3426103.1"/>
    <property type="molecule type" value="Genomic_DNA"/>
</dbReference>
<sequence length="301" mass="35270">MKNVGRIYTFFIFAVMVSMVLYFQYGTPPLTAIPTKSMEPELNVGDLVIIRKVTPSEVKVGDVIVVRVPKAVQDRFNYPPSIIHRVVEVNEANGTLQFRIKGDNNNGEDPFTVLPEDIMGTDAASYRYLGYLILFLNSKQGFYFILSSFILYLLYVIFDELEKREISLRKGIALFFFSDLFQSTKQIEKGQKQIMGLLRENVQKRERVPYTDMAQIEKIIHLIERNRRLIKEQTSSHINDPAFQELIMALVELEQELDLKQQNDLDRLEHNHNTTKSMLDEKEEWKQIPPRKRNKRFFKKK</sequence>
<dbReference type="SUPFAM" id="SSF51306">
    <property type="entry name" value="LexA/Signal peptidase"/>
    <property type="match status" value="1"/>
</dbReference>
<evidence type="ECO:0000256" key="3">
    <source>
        <dbReference type="ARBA" id="ARBA00022989"/>
    </source>
</evidence>
<reference evidence="9" key="1">
    <citation type="submission" date="2022-06" db="EMBL/GenBank/DDBJ databases">
        <title>Aquibacillus sp. a new bacterium isolated from soil saline samples.</title>
        <authorList>
            <person name="Galisteo C."/>
            <person name="De La Haba R."/>
            <person name="Sanchez-Porro C."/>
            <person name="Ventosa A."/>
        </authorList>
    </citation>
    <scope>NUCLEOTIDE SEQUENCE</scope>
    <source>
        <strain evidence="9">3ASR75-11</strain>
    </source>
</reference>
<gene>
    <name evidence="9" type="ORF">NC797_16525</name>
</gene>
<dbReference type="GO" id="GO:0004252">
    <property type="term" value="F:serine-type endopeptidase activity"/>
    <property type="evidence" value="ECO:0007669"/>
    <property type="project" value="UniProtKB-UniRule"/>
</dbReference>
<dbReference type="PANTHER" id="PTHR10806">
    <property type="entry name" value="SIGNAL PEPTIDASE COMPLEX CATALYTIC SUBUNIT SEC11"/>
    <property type="match status" value="1"/>
</dbReference>
<feature type="compositionally biased region" description="Basic and acidic residues" evidence="6">
    <location>
        <begin position="273"/>
        <end position="286"/>
    </location>
</feature>
<name>A0A9X3WWI8_9BACI</name>
<organism evidence="9 10">
    <name type="scientific">Terrihalobacillus insolitus</name>
    <dbReference type="NCBI Taxonomy" id="2950438"/>
    <lineage>
        <taxon>Bacteria</taxon>
        <taxon>Bacillati</taxon>
        <taxon>Bacillota</taxon>
        <taxon>Bacilli</taxon>
        <taxon>Bacillales</taxon>
        <taxon>Bacillaceae</taxon>
        <taxon>Terrihalobacillus</taxon>
    </lineage>
</organism>
<dbReference type="CDD" id="cd06530">
    <property type="entry name" value="S26_SPase_I"/>
    <property type="match status" value="1"/>
</dbReference>
<dbReference type="Pfam" id="PF10502">
    <property type="entry name" value="Peptidase_S26"/>
    <property type="match status" value="1"/>
</dbReference>
<dbReference type="Gene3D" id="2.10.109.10">
    <property type="entry name" value="Umud Fragment, subunit A"/>
    <property type="match status" value="1"/>
</dbReference>
<dbReference type="InterPro" id="IPR001733">
    <property type="entry name" value="Peptidase_S26B"/>
</dbReference>
<dbReference type="GO" id="GO:0009003">
    <property type="term" value="F:signal peptidase activity"/>
    <property type="evidence" value="ECO:0007669"/>
    <property type="project" value="UniProtKB-EC"/>
</dbReference>
<protein>
    <recommendedName>
        <fullName evidence="5">Signal peptidase I</fullName>
        <ecNumber evidence="5">3.4.21.89</ecNumber>
    </recommendedName>
</protein>
<comment type="subcellular location">
    <subcellularLocation>
        <location evidence="1">Membrane</location>
    </subcellularLocation>
</comment>
<dbReference type="Proteomes" id="UP001145050">
    <property type="component" value="Unassembled WGS sequence"/>
</dbReference>
<dbReference type="AlphaFoldDB" id="A0A9X3WWI8"/>
<dbReference type="PANTHER" id="PTHR10806:SF6">
    <property type="entry name" value="SIGNAL PEPTIDASE COMPLEX CATALYTIC SUBUNIT SEC11"/>
    <property type="match status" value="1"/>
</dbReference>
<dbReference type="EC" id="3.4.21.89" evidence="5"/>
<keyword evidence="4 7" id="KW-0472">Membrane</keyword>
<feature type="transmembrane region" description="Helical" evidence="7">
    <location>
        <begin position="141"/>
        <end position="158"/>
    </location>
</feature>
<evidence type="ECO:0000256" key="4">
    <source>
        <dbReference type="ARBA" id="ARBA00023136"/>
    </source>
</evidence>
<feature type="compositionally biased region" description="Basic residues" evidence="6">
    <location>
        <begin position="289"/>
        <end position="301"/>
    </location>
</feature>
<evidence type="ECO:0000256" key="5">
    <source>
        <dbReference type="NCBIfam" id="TIGR02228"/>
    </source>
</evidence>
<feature type="region of interest" description="Disordered" evidence="6">
    <location>
        <begin position="273"/>
        <end position="301"/>
    </location>
</feature>
<evidence type="ECO:0000313" key="9">
    <source>
        <dbReference type="EMBL" id="MDC3426103.1"/>
    </source>
</evidence>
<evidence type="ECO:0000259" key="8">
    <source>
        <dbReference type="Pfam" id="PF10502"/>
    </source>
</evidence>
<keyword evidence="3 7" id="KW-1133">Transmembrane helix</keyword>
<dbReference type="InterPro" id="IPR019533">
    <property type="entry name" value="Peptidase_S26"/>
</dbReference>
<proteinExistence type="predicted"/>
<dbReference type="GO" id="GO:0006465">
    <property type="term" value="P:signal peptide processing"/>
    <property type="evidence" value="ECO:0007669"/>
    <property type="project" value="UniProtKB-UniRule"/>
</dbReference>
<keyword evidence="9" id="KW-0378">Hydrolase</keyword>
<keyword evidence="10" id="KW-1185">Reference proteome</keyword>
<evidence type="ECO:0000256" key="1">
    <source>
        <dbReference type="ARBA" id="ARBA00004370"/>
    </source>
</evidence>
<comment type="caution">
    <text evidence="9">The sequence shown here is derived from an EMBL/GenBank/DDBJ whole genome shotgun (WGS) entry which is preliminary data.</text>
</comment>
<evidence type="ECO:0000256" key="7">
    <source>
        <dbReference type="SAM" id="Phobius"/>
    </source>
</evidence>
<dbReference type="NCBIfam" id="TIGR02228">
    <property type="entry name" value="sigpep_I_arch"/>
    <property type="match status" value="1"/>
</dbReference>
<feature type="domain" description="Peptidase S26" evidence="8">
    <location>
        <begin position="9"/>
        <end position="87"/>
    </location>
</feature>
<evidence type="ECO:0000313" key="10">
    <source>
        <dbReference type="Proteomes" id="UP001145050"/>
    </source>
</evidence>
<keyword evidence="2 7" id="KW-0812">Transmembrane</keyword>
<dbReference type="RefSeq" id="WP_272437923.1">
    <property type="nucleotide sequence ID" value="NZ_JAMQKB010000030.1"/>
</dbReference>
<accession>A0A9X3WWI8</accession>
<dbReference type="InterPro" id="IPR036286">
    <property type="entry name" value="LexA/Signal_pep-like_sf"/>
</dbReference>